<keyword evidence="3" id="KW-1185">Reference proteome</keyword>
<dbReference type="AlphaFoldDB" id="A0A191UIL2"/>
<comment type="pathway">
    <text evidence="1">Cofactor biosynthesis; ubiquinone biosynthesis.</text>
</comment>
<dbReference type="GO" id="GO:0016853">
    <property type="term" value="F:isomerase activity"/>
    <property type="evidence" value="ECO:0007669"/>
    <property type="project" value="UniProtKB-KW"/>
</dbReference>
<sequence length="85" mass="9731">MQKPGEILEQIQRIASDMQNKVGDAIRNSPAQEIEKNVRAMMNQGFQKMDLVTREEFELQTKVLAKTREKLEALEAKVTALEKSQ</sequence>
<feature type="coiled-coil region" evidence="1">
    <location>
        <begin position="57"/>
        <end position="84"/>
    </location>
</feature>
<evidence type="ECO:0000313" key="2">
    <source>
        <dbReference type="EMBL" id="ANJ00838.1"/>
    </source>
</evidence>
<keyword evidence="1" id="KW-0831">Ubiquinone biosynthesis</keyword>
<dbReference type="KEGG" id="pwu:A8O14_10910"/>
<dbReference type="PANTHER" id="PTHR38040:SF1">
    <property type="entry name" value="UBIQUINONE BIOSYNTHESIS ACCESSORY FACTOR UBIK"/>
    <property type="match status" value="1"/>
</dbReference>
<keyword evidence="2" id="KW-0413">Isomerase</keyword>
<organism evidence="2 3">
    <name type="scientific">Polynucleobacter wuianus</name>
    <dbReference type="NCBI Taxonomy" id="1743168"/>
    <lineage>
        <taxon>Bacteria</taxon>
        <taxon>Pseudomonadati</taxon>
        <taxon>Pseudomonadota</taxon>
        <taxon>Betaproteobacteria</taxon>
        <taxon>Burkholderiales</taxon>
        <taxon>Burkholderiaceae</taxon>
        <taxon>Polynucleobacter</taxon>
    </lineage>
</organism>
<dbReference type="InterPro" id="IPR007475">
    <property type="entry name" value="UbiK"/>
</dbReference>
<dbReference type="EMBL" id="CP015922">
    <property type="protein sequence ID" value="ANJ00838.1"/>
    <property type="molecule type" value="Genomic_DNA"/>
</dbReference>
<comment type="subcellular location">
    <subcellularLocation>
        <location evidence="1">Cytoplasm</location>
    </subcellularLocation>
</comment>
<dbReference type="PANTHER" id="PTHR38040">
    <property type="entry name" value="UBIQUINONE BIOSYNTHESIS ACCESSORY FACTOR UBIK"/>
    <property type="match status" value="1"/>
</dbReference>
<name>A0A191UIL2_9BURK</name>
<accession>A0A191UIL2</accession>
<reference evidence="3" key="1">
    <citation type="submission" date="2016-05" db="EMBL/GenBank/DDBJ databases">
        <title>Polynucleobacter sp. QLW-P1FAT50C-4 genome.</title>
        <authorList>
            <person name="Hahn M.W."/>
        </authorList>
    </citation>
    <scope>NUCLEOTIDE SEQUENCE [LARGE SCALE GENOMIC DNA]</scope>
    <source>
        <strain evidence="3">QLW-P1FAT50C-4</strain>
    </source>
</reference>
<dbReference type="HAMAP" id="MF_02216">
    <property type="entry name" value="UbiK"/>
    <property type="match status" value="1"/>
</dbReference>
<dbReference type="GO" id="GO:0006744">
    <property type="term" value="P:ubiquinone biosynthetic process"/>
    <property type="evidence" value="ECO:0007669"/>
    <property type="project" value="UniProtKB-UniRule"/>
</dbReference>
<keyword evidence="1" id="KW-0963">Cytoplasm</keyword>
<keyword evidence="1" id="KW-0175">Coiled coil</keyword>
<dbReference type="Proteomes" id="UP000078463">
    <property type="component" value="Chromosome"/>
</dbReference>
<evidence type="ECO:0000313" key="3">
    <source>
        <dbReference type="Proteomes" id="UP000078463"/>
    </source>
</evidence>
<dbReference type="OrthoDB" id="5297354at2"/>
<comment type="similarity">
    <text evidence="1">Belongs to the UbiK family.</text>
</comment>
<dbReference type="UniPathway" id="UPA00232"/>
<proteinExistence type="inferred from homology"/>
<gene>
    <name evidence="1" type="primary">ubiK</name>
    <name evidence="2" type="ORF">A8O14_10910</name>
</gene>
<dbReference type="RefSeq" id="WP_068949829.1">
    <property type="nucleotide sequence ID" value="NZ_CP015922.1"/>
</dbReference>
<protein>
    <recommendedName>
        <fullName evidence="1">Ubiquinone biosynthesis accessory factor UbiK</fullName>
    </recommendedName>
</protein>
<comment type="function">
    <text evidence="1">Required for efficient ubiquinone (coenzyme Q) biosynthesis. UbiK is probably an accessory factor of Ubi enzymes and facilitates ubiquinone biosynthesis by acting as an assembly factor, a targeting factor, or both.</text>
</comment>
<evidence type="ECO:0000256" key="1">
    <source>
        <dbReference type="HAMAP-Rule" id="MF_02216"/>
    </source>
</evidence>
<dbReference type="GO" id="GO:0005829">
    <property type="term" value="C:cytosol"/>
    <property type="evidence" value="ECO:0007669"/>
    <property type="project" value="TreeGrafter"/>
</dbReference>
<dbReference type="STRING" id="1743168.A8O14_10910"/>
<dbReference type="Pfam" id="PF04380">
    <property type="entry name" value="BMFP"/>
    <property type="match status" value="1"/>
</dbReference>